<name>A0A4C1YLM1_EUMVA</name>
<organism evidence="1 2">
    <name type="scientific">Eumeta variegata</name>
    <name type="common">Bagworm moth</name>
    <name type="synonym">Eumeta japonica</name>
    <dbReference type="NCBI Taxonomy" id="151549"/>
    <lineage>
        <taxon>Eukaryota</taxon>
        <taxon>Metazoa</taxon>
        <taxon>Ecdysozoa</taxon>
        <taxon>Arthropoda</taxon>
        <taxon>Hexapoda</taxon>
        <taxon>Insecta</taxon>
        <taxon>Pterygota</taxon>
        <taxon>Neoptera</taxon>
        <taxon>Endopterygota</taxon>
        <taxon>Lepidoptera</taxon>
        <taxon>Glossata</taxon>
        <taxon>Ditrysia</taxon>
        <taxon>Tineoidea</taxon>
        <taxon>Psychidae</taxon>
        <taxon>Oiketicinae</taxon>
        <taxon>Eumeta</taxon>
    </lineage>
</organism>
<dbReference type="AlphaFoldDB" id="A0A4C1YLM1"/>
<accession>A0A4C1YLM1</accession>
<reference evidence="1 2" key="1">
    <citation type="journal article" date="2019" name="Commun. Biol.">
        <title>The bagworm genome reveals a unique fibroin gene that provides high tensile strength.</title>
        <authorList>
            <person name="Kono N."/>
            <person name="Nakamura H."/>
            <person name="Ohtoshi R."/>
            <person name="Tomita M."/>
            <person name="Numata K."/>
            <person name="Arakawa K."/>
        </authorList>
    </citation>
    <scope>NUCLEOTIDE SEQUENCE [LARGE SCALE GENOMIC DNA]</scope>
</reference>
<protein>
    <submittedName>
        <fullName evidence="1">Uncharacterized protein</fullName>
    </submittedName>
</protein>
<evidence type="ECO:0000313" key="2">
    <source>
        <dbReference type="Proteomes" id="UP000299102"/>
    </source>
</evidence>
<gene>
    <name evidence="1" type="ORF">EVAR_53580_1</name>
</gene>
<dbReference type="EMBL" id="BGZK01001252">
    <property type="protein sequence ID" value="GBP75539.1"/>
    <property type="molecule type" value="Genomic_DNA"/>
</dbReference>
<proteinExistence type="predicted"/>
<keyword evidence="2" id="KW-1185">Reference proteome</keyword>
<comment type="caution">
    <text evidence="1">The sequence shown here is derived from an EMBL/GenBank/DDBJ whole genome shotgun (WGS) entry which is preliminary data.</text>
</comment>
<evidence type="ECO:0000313" key="1">
    <source>
        <dbReference type="EMBL" id="GBP75539.1"/>
    </source>
</evidence>
<dbReference type="Proteomes" id="UP000299102">
    <property type="component" value="Unassembled WGS sequence"/>
</dbReference>
<sequence length="161" mass="17864">MPSSLVDRRPERHGRKRLDAKGRKLFVVANLERDSYPTVERHDFNHVGFEACPSIIFLFQAEGLGSFGPPRWSSELIRSPIRLSDLPVAPGRIIPLLERALTANSRLRGPRKAFLVRLKISKKLSTVLTDAPLAQKLLANAQLSHTAHRAPAAHAVPNNVS</sequence>